<dbReference type="InterPro" id="IPR008962">
    <property type="entry name" value="PapD-like_sf"/>
</dbReference>
<protein>
    <submittedName>
        <fullName evidence="2">Fimbria/pilus periplasmic chaperone</fullName>
    </submittedName>
</protein>
<accession>A0ABT3AB95</accession>
<dbReference type="InterPro" id="IPR016147">
    <property type="entry name" value="Pili_assmbl_chaperone_N"/>
</dbReference>
<gene>
    <name evidence="2" type="ORF">OE749_14460</name>
</gene>
<dbReference type="Proteomes" id="UP001652504">
    <property type="component" value="Unassembled WGS sequence"/>
</dbReference>
<reference evidence="2 3" key="1">
    <citation type="submission" date="2022-10" db="EMBL/GenBank/DDBJ databases">
        <title>Aestuariibacter sp. AA17 isolated from Montipora capitata coral fragment.</title>
        <authorList>
            <person name="Emsley S.A."/>
            <person name="Pfannmuller K.M."/>
            <person name="Loughran R.M."/>
            <person name="Shlafstein M."/>
            <person name="Papke E."/>
            <person name="Saw J.H."/>
            <person name="Ushijima B."/>
            <person name="Videau P."/>
        </authorList>
    </citation>
    <scope>NUCLEOTIDE SEQUENCE [LARGE SCALE GENOMIC DNA]</scope>
    <source>
        <strain evidence="2 3">AA17</strain>
    </source>
</reference>
<name>A0ABT3AB95_9ALTE</name>
<evidence type="ECO:0000313" key="3">
    <source>
        <dbReference type="Proteomes" id="UP001652504"/>
    </source>
</evidence>
<organism evidence="2 3">
    <name type="scientific">Fluctibacter corallii</name>
    <dbReference type="NCBI Taxonomy" id="2984329"/>
    <lineage>
        <taxon>Bacteria</taxon>
        <taxon>Pseudomonadati</taxon>
        <taxon>Pseudomonadota</taxon>
        <taxon>Gammaproteobacteria</taxon>
        <taxon>Alteromonadales</taxon>
        <taxon>Alteromonadaceae</taxon>
        <taxon>Fluctibacter</taxon>
    </lineage>
</organism>
<feature type="domain" description="Pili assembly chaperone N-terminal" evidence="1">
    <location>
        <begin position="28"/>
        <end position="150"/>
    </location>
</feature>
<dbReference type="RefSeq" id="WP_263713175.1">
    <property type="nucleotide sequence ID" value="NZ_JAOWKX010000007.1"/>
</dbReference>
<proteinExistence type="predicted"/>
<dbReference type="Pfam" id="PF00345">
    <property type="entry name" value="PapD_N"/>
    <property type="match status" value="1"/>
</dbReference>
<dbReference type="SUPFAM" id="SSF49354">
    <property type="entry name" value="PapD-like"/>
    <property type="match status" value="1"/>
</dbReference>
<sequence length="279" mass="31591">MLKKYVSLTTLLTLLMLTSSLAWSNLLIYPVRVSFDEQERSATLTLTNTSQQTNTYRLEWQENKALSEGGYTKLSEEEAKRLPIASPMLRFSPRQVTLKPGQRQVIKLSLRRPRNLDEGEYRSHILFKALPPKQTEEQQRATAMQINMVMSFAVPITIQQGRYDASVSLEDATIHYSASKQTGHVSLNLVRQGIHSASGNISAYWTPKGGKERLLAKVADFNAWTELSEIESKLIWAGNAFTPADGTLRVVYEGVRDFSDNTYFEETITVRKSDIKKLP</sequence>
<dbReference type="Gene3D" id="2.60.40.10">
    <property type="entry name" value="Immunoglobulins"/>
    <property type="match status" value="1"/>
</dbReference>
<keyword evidence="3" id="KW-1185">Reference proteome</keyword>
<dbReference type="EMBL" id="JAOWKX010000007">
    <property type="protein sequence ID" value="MCV2885898.1"/>
    <property type="molecule type" value="Genomic_DNA"/>
</dbReference>
<dbReference type="InterPro" id="IPR013783">
    <property type="entry name" value="Ig-like_fold"/>
</dbReference>
<evidence type="ECO:0000313" key="2">
    <source>
        <dbReference type="EMBL" id="MCV2885898.1"/>
    </source>
</evidence>
<comment type="caution">
    <text evidence="2">The sequence shown here is derived from an EMBL/GenBank/DDBJ whole genome shotgun (WGS) entry which is preliminary data.</text>
</comment>
<evidence type="ECO:0000259" key="1">
    <source>
        <dbReference type="Pfam" id="PF00345"/>
    </source>
</evidence>